<evidence type="ECO:0000313" key="2">
    <source>
        <dbReference type="EMBL" id="QJA50482.1"/>
    </source>
</evidence>
<proteinExistence type="predicted"/>
<keyword evidence="1" id="KW-0472">Membrane</keyword>
<keyword evidence="1" id="KW-0812">Transmembrane</keyword>
<name>A0A6H1ZSP2_9ZZZZ</name>
<feature type="transmembrane region" description="Helical" evidence="1">
    <location>
        <begin position="126"/>
        <end position="154"/>
    </location>
</feature>
<evidence type="ECO:0000256" key="1">
    <source>
        <dbReference type="SAM" id="Phobius"/>
    </source>
</evidence>
<dbReference type="EMBL" id="MT144198">
    <property type="protein sequence ID" value="QJA50482.1"/>
    <property type="molecule type" value="Genomic_DNA"/>
</dbReference>
<feature type="transmembrane region" description="Helical" evidence="1">
    <location>
        <begin position="66"/>
        <end position="86"/>
    </location>
</feature>
<reference evidence="2" key="1">
    <citation type="submission" date="2020-03" db="EMBL/GenBank/DDBJ databases">
        <title>The deep terrestrial virosphere.</title>
        <authorList>
            <person name="Holmfeldt K."/>
            <person name="Nilsson E."/>
            <person name="Simone D."/>
            <person name="Lopez-Fernandez M."/>
            <person name="Wu X."/>
            <person name="de Brujin I."/>
            <person name="Lundin D."/>
            <person name="Andersson A."/>
            <person name="Bertilsson S."/>
            <person name="Dopson M."/>
        </authorList>
    </citation>
    <scope>NUCLEOTIDE SEQUENCE</scope>
    <source>
        <strain evidence="2">TM448A01785</strain>
    </source>
</reference>
<sequence>MKRLNARQLIMLMMAFMLIYLIAEGITEGYTWARHTARAYDNYLVRGGFNTMPDANGILDYHSWRVLESIGILGAIVSMMFLSYSFRILALKALIGIWIFGNAIYEFCLNYVVFGKLFVDKGDFGILWFSIPGCKYGDAIKLVAGLTIIVYILVKSEGEFFNTGVYHGKET</sequence>
<protein>
    <submittedName>
        <fullName evidence="2">Uncharacterized protein</fullName>
    </submittedName>
</protein>
<dbReference type="AlphaFoldDB" id="A0A6H1ZSP2"/>
<keyword evidence="1" id="KW-1133">Transmembrane helix</keyword>
<accession>A0A6H1ZSP2</accession>
<gene>
    <name evidence="2" type="ORF">TM448A01785_0008</name>
</gene>
<feature type="transmembrane region" description="Helical" evidence="1">
    <location>
        <begin position="12"/>
        <end position="33"/>
    </location>
</feature>
<organism evidence="2">
    <name type="scientific">viral metagenome</name>
    <dbReference type="NCBI Taxonomy" id="1070528"/>
    <lineage>
        <taxon>unclassified sequences</taxon>
        <taxon>metagenomes</taxon>
        <taxon>organismal metagenomes</taxon>
    </lineage>
</organism>
<feature type="transmembrane region" description="Helical" evidence="1">
    <location>
        <begin position="93"/>
        <end position="114"/>
    </location>
</feature>